<dbReference type="PANTHER" id="PTHR20961:SF35">
    <property type="entry name" value="GLYCOSYLTRANSFERASE FAMILY 61 PROTEIN"/>
    <property type="match status" value="1"/>
</dbReference>
<evidence type="ECO:0000313" key="8">
    <source>
        <dbReference type="EMBL" id="DAD40996.1"/>
    </source>
</evidence>
<comment type="caution">
    <text evidence="8">The sequence shown here is derived from an EMBL/GenBank/DDBJ whole genome shotgun (WGS) entry which is preliminary data.</text>
</comment>
<protein>
    <recommendedName>
        <fullName evidence="7">Glycosyltransferase 61 catalytic domain-containing protein</fullName>
    </recommendedName>
</protein>
<keyword evidence="2" id="KW-0328">Glycosyltransferase</keyword>
<proteinExistence type="predicted"/>
<evidence type="ECO:0000259" key="7">
    <source>
        <dbReference type="Pfam" id="PF04577"/>
    </source>
</evidence>
<reference evidence="8 9" key="1">
    <citation type="journal article" date="2020" name="Mol. Biol. Evol.">
        <title>Distinct Expression and Methylation Patterns for Genes with Different Fates following a Single Whole-Genome Duplication in Flowering Plants.</title>
        <authorList>
            <person name="Shi T."/>
            <person name="Rahmani R.S."/>
            <person name="Gugger P.F."/>
            <person name="Wang M."/>
            <person name="Li H."/>
            <person name="Zhang Y."/>
            <person name="Li Z."/>
            <person name="Wang Q."/>
            <person name="Van de Peer Y."/>
            <person name="Marchal K."/>
            <person name="Chen J."/>
        </authorList>
    </citation>
    <scope>NUCLEOTIDE SEQUENCE [LARGE SCALE GENOMIC DNA]</scope>
    <source>
        <tissue evidence="8">Leaf</tissue>
    </source>
</reference>
<dbReference type="Proteomes" id="UP000607653">
    <property type="component" value="Unassembled WGS sequence"/>
</dbReference>
<name>A0A822ZD88_NELNU</name>
<keyword evidence="4" id="KW-0325">Glycoprotein</keyword>
<dbReference type="AlphaFoldDB" id="A0A822ZD88"/>
<dbReference type="GO" id="GO:0016763">
    <property type="term" value="F:pentosyltransferase activity"/>
    <property type="evidence" value="ECO:0007669"/>
    <property type="project" value="UniProtKB-ARBA"/>
</dbReference>
<evidence type="ECO:0000256" key="6">
    <source>
        <dbReference type="SAM" id="Phobius"/>
    </source>
</evidence>
<evidence type="ECO:0000256" key="1">
    <source>
        <dbReference type="ARBA" id="ARBA00004323"/>
    </source>
</evidence>
<feature type="transmembrane region" description="Helical" evidence="6">
    <location>
        <begin position="48"/>
        <end position="68"/>
    </location>
</feature>
<evidence type="ECO:0000256" key="3">
    <source>
        <dbReference type="ARBA" id="ARBA00022679"/>
    </source>
</evidence>
<keyword evidence="6" id="KW-0812">Transmembrane</keyword>
<dbReference type="InterPro" id="IPR007657">
    <property type="entry name" value="Glycosyltransferase_61"/>
</dbReference>
<keyword evidence="3" id="KW-0808">Transferase</keyword>
<keyword evidence="9" id="KW-1185">Reference proteome</keyword>
<gene>
    <name evidence="8" type="ORF">HUJ06_015319</name>
</gene>
<dbReference type="InterPro" id="IPR049625">
    <property type="entry name" value="Glyco_transf_61_cat"/>
</dbReference>
<dbReference type="Pfam" id="PF04577">
    <property type="entry name" value="Glyco_transf_61"/>
    <property type="match status" value="1"/>
</dbReference>
<evidence type="ECO:0000256" key="2">
    <source>
        <dbReference type="ARBA" id="ARBA00022676"/>
    </source>
</evidence>
<sequence length="509" mass="58537">MSLDPSELLLFTIFSSHTDTPPSIFNLTPWLTQYYQWRYHPKLTKQRSFSIFCSIGLLISLAFIFVFLDYLQYLQSPFHNFQQQRDALNRTLHFNSTNEVQTMASRLRDSVVFLPLKDLRFADTAMDGHTWFMSYLNDTQDKEGEIEYLYFPSKASKGRLLCLSGHDTTDGGKNLYALAWPDSLPERATLMKGFTFVSDNYYDYNNLWHGLTAMVSWVLFHKGELRTKMGSWLENVMEATFGKVKVEGFEDAAAGGPSCFEKAVVMRHSWRKMEREKMVEVYDVLRCKARTFCNMSLPLPVRRRAEGVNKGPIIGLTMLLRRGSRSFRNESAVVGIFKRECLKLGGCCRLKVAHSDDLSFCDQVRLMGTTDILVSPHGAQLSNMFLMERNSSVMEFFPKGWLKLAGVGQYVFHWMASWSGMRHEGAWWDPNDYGDECPYHDDDHHRCFGIYKDGKIGHNETFFALWARDVLNKVKLNKMNETRATASPPSMKESTDQLMLPNCTSTKTG</sequence>
<evidence type="ECO:0000256" key="5">
    <source>
        <dbReference type="SAM" id="MobiDB-lite"/>
    </source>
</evidence>
<dbReference type="GO" id="GO:0000139">
    <property type="term" value="C:Golgi membrane"/>
    <property type="evidence" value="ECO:0007669"/>
    <property type="project" value="UniProtKB-SubCell"/>
</dbReference>
<evidence type="ECO:0000256" key="4">
    <source>
        <dbReference type="ARBA" id="ARBA00023180"/>
    </source>
</evidence>
<evidence type="ECO:0000313" key="9">
    <source>
        <dbReference type="Proteomes" id="UP000607653"/>
    </source>
</evidence>
<organism evidence="8 9">
    <name type="scientific">Nelumbo nucifera</name>
    <name type="common">Sacred lotus</name>
    <dbReference type="NCBI Taxonomy" id="4432"/>
    <lineage>
        <taxon>Eukaryota</taxon>
        <taxon>Viridiplantae</taxon>
        <taxon>Streptophyta</taxon>
        <taxon>Embryophyta</taxon>
        <taxon>Tracheophyta</taxon>
        <taxon>Spermatophyta</taxon>
        <taxon>Magnoliopsida</taxon>
        <taxon>Proteales</taxon>
        <taxon>Nelumbonaceae</taxon>
        <taxon>Nelumbo</taxon>
    </lineage>
</organism>
<keyword evidence="6" id="KW-0472">Membrane</keyword>
<dbReference type="EMBL" id="DUZY01000005">
    <property type="protein sequence ID" value="DAD40996.1"/>
    <property type="molecule type" value="Genomic_DNA"/>
</dbReference>
<keyword evidence="6" id="KW-1133">Transmembrane helix</keyword>
<feature type="region of interest" description="Disordered" evidence="5">
    <location>
        <begin position="481"/>
        <end position="509"/>
    </location>
</feature>
<dbReference type="PANTHER" id="PTHR20961">
    <property type="entry name" value="GLYCOSYLTRANSFERASE"/>
    <property type="match status" value="1"/>
</dbReference>
<feature type="domain" description="Glycosyltransferase 61 catalytic" evidence="7">
    <location>
        <begin position="319"/>
        <end position="394"/>
    </location>
</feature>
<comment type="subcellular location">
    <subcellularLocation>
        <location evidence="1">Golgi apparatus membrane</location>
        <topology evidence="1">Single-pass type II membrane protein</topology>
    </subcellularLocation>
</comment>
<accession>A0A822ZD88</accession>